<dbReference type="Pfam" id="PF00440">
    <property type="entry name" value="TetR_N"/>
    <property type="match status" value="1"/>
</dbReference>
<evidence type="ECO:0000256" key="2">
    <source>
        <dbReference type="ARBA" id="ARBA00023015"/>
    </source>
</evidence>
<organism evidence="7 8">
    <name type="scientific">Bordetella genomosp. 8</name>
    <dbReference type="NCBI Taxonomy" id="1416806"/>
    <lineage>
        <taxon>Bacteria</taxon>
        <taxon>Pseudomonadati</taxon>
        <taxon>Pseudomonadota</taxon>
        <taxon>Betaproteobacteria</taxon>
        <taxon>Burkholderiales</taxon>
        <taxon>Alcaligenaceae</taxon>
        <taxon>Bordetella</taxon>
    </lineage>
</organism>
<dbReference type="PANTHER" id="PTHR47506:SF1">
    <property type="entry name" value="HTH-TYPE TRANSCRIPTIONAL REGULATOR YJDC"/>
    <property type="match status" value="1"/>
</dbReference>
<dbReference type="PROSITE" id="PS01081">
    <property type="entry name" value="HTH_TETR_1"/>
    <property type="match status" value="1"/>
</dbReference>
<dbReference type="PROSITE" id="PS50977">
    <property type="entry name" value="HTH_TETR_2"/>
    <property type="match status" value="1"/>
</dbReference>
<proteinExistence type="predicted"/>
<dbReference type="Gene3D" id="1.10.357.10">
    <property type="entry name" value="Tetracycline Repressor, domain 2"/>
    <property type="match status" value="1"/>
</dbReference>
<dbReference type="Proteomes" id="UP000194151">
    <property type="component" value="Chromosome"/>
</dbReference>
<dbReference type="KEGG" id="bgv:CAL12_16940"/>
<dbReference type="InterPro" id="IPR001647">
    <property type="entry name" value="HTH_TetR"/>
</dbReference>
<protein>
    <recommendedName>
        <fullName evidence="6">HTH tetR-type domain-containing protein</fullName>
    </recommendedName>
</protein>
<reference evidence="7 8" key="1">
    <citation type="submission" date="2017-05" db="EMBL/GenBank/DDBJ databases">
        <title>Complete and WGS of Bordetella genogroups.</title>
        <authorList>
            <person name="Spilker T."/>
            <person name="LiPuma J."/>
        </authorList>
    </citation>
    <scope>NUCLEOTIDE SEQUENCE [LARGE SCALE GENOMIC DNA]</scope>
    <source>
        <strain evidence="7 8">AU19157</strain>
    </source>
</reference>
<dbReference type="InterPro" id="IPR023772">
    <property type="entry name" value="DNA-bd_HTH_TetR-type_CS"/>
</dbReference>
<dbReference type="SUPFAM" id="SSF48498">
    <property type="entry name" value="Tetracyclin repressor-like, C-terminal domain"/>
    <property type="match status" value="1"/>
</dbReference>
<keyword evidence="4" id="KW-0804">Transcription</keyword>
<dbReference type="SUPFAM" id="SSF46689">
    <property type="entry name" value="Homeodomain-like"/>
    <property type="match status" value="1"/>
</dbReference>
<dbReference type="InterPro" id="IPR011075">
    <property type="entry name" value="TetR_C"/>
</dbReference>
<dbReference type="OrthoDB" id="270177at2"/>
<dbReference type="EMBL" id="CP021108">
    <property type="protein sequence ID" value="ARP82335.1"/>
    <property type="molecule type" value="Genomic_DNA"/>
</dbReference>
<dbReference type="InterPro" id="IPR009057">
    <property type="entry name" value="Homeodomain-like_sf"/>
</dbReference>
<evidence type="ECO:0000256" key="4">
    <source>
        <dbReference type="ARBA" id="ARBA00023163"/>
    </source>
</evidence>
<dbReference type="STRING" id="1416806.CAL12_16940"/>
<evidence type="ECO:0000313" key="7">
    <source>
        <dbReference type="EMBL" id="ARP82335.1"/>
    </source>
</evidence>
<accession>A0A1W6YMP4</accession>
<dbReference type="GO" id="GO:0003677">
    <property type="term" value="F:DNA binding"/>
    <property type="evidence" value="ECO:0007669"/>
    <property type="project" value="UniProtKB-UniRule"/>
</dbReference>
<feature type="domain" description="HTH tetR-type" evidence="6">
    <location>
        <begin position="6"/>
        <end position="66"/>
    </location>
</feature>
<evidence type="ECO:0000256" key="3">
    <source>
        <dbReference type="ARBA" id="ARBA00023125"/>
    </source>
</evidence>
<keyword evidence="8" id="KW-1185">Reference proteome</keyword>
<feature type="DNA-binding region" description="H-T-H motif" evidence="5">
    <location>
        <begin position="29"/>
        <end position="48"/>
    </location>
</feature>
<dbReference type="AlphaFoldDB" id="A0A1W6YMP4"/>
<dbReference type="Gene3D" id="1.10.10.60">
    <property type="entry name" value="Homeodomain-like"/>
    <property type="match status" value="1"/>
</dbReference>
<sequence>MARPRIFDEAQVLDRAMEVFWLHGYEGASMAELTKAMGLNSPSIYAAWGSKRGLFDAVLAQYRSRRTARRDYVLAGATAREVAERMLFDTIDWLVDPNEPLGCFLIQSGLSAGVGNDDVPRASAAQRHRTREALTERFEKAKADGDLSPSADPGALAAYLHMIALGLAVQAQDGVIKEQLEESARRALTGWPA</sequence>
<keyword evidence="2" id="KW-0805">Transcription regulation</keyword>
<keyword evidence="1" id="KW-0678">Repressor</keyword>
<evidence type="ECO:0000259" key="6">
    <source>
        <dbReference type="PROSITE" id="PS50977"/>
    </source>
</evidence>
<evidence type="ECO:0000313" key="8">
    <source>
        <dbReference type="Proteomes" id="UP000194151"/>
    </source>
</evidence>
<dbReference type="PANTHER" id="PTHR47506">
    <property type="entry name" value="TRANSCRIPTIONAL REGULATORY PROTEIN"/>
    <property type="match status" value="1"/>
</dbReference>
<keyword evidence="3 5" id="KW-0238">DNA-binding</keyword>
<dbReference type="InterPro" id="IPR036271">
    <property type="entry name" value="Tet_transcr_reg_TetR-rel_C_sf"/>
</dbReference>
<dbReference type="Pfam" id="PF16925">
    <property type="entry name" value="TetR_C_13"/>
    <property type="match status" value="1"/>
</dbReference>
<evidence type="ECO:0000256" key="1">
    <source>
        <dbReference type="ARBA" id="ARBA00022491"/>
    </source>
</evidence>
<gene>
    <name evidence="7" type="ORF">CAL12_16940</name>
</gene>
<name>A0A1W6YMP4_9BORD</name>
<evidence type="ECO:0000256" key="5">
    <source>
        <dbReference type="PROSITE-ProRule" id="PRU00335"/>
    </source>
</evidence>